<proteinExistence type="predicted"/>
<keyword evidence="1" id="KW-0677">Repeat</keyword>
<accession>A0A0B6YIP5</accession>
<dbReference type="PANTHER" id="PTHR11977:SF123">
    <property type="entry name" value="GELSOLIN"/>
    <property type="match status" value="1"/>
</dbReference>
<dbReference type="PRINTS" id="PR00597">
    <property type="entry name" value="GELSOLIN"/>
</dbReference>
<sequence length="94" mass="10719">GDEREMAKKIASRSPRVLTNVFEGQEKADFWNVLGGKEDYASEKSLQDEGSHPPRLFQLSNSKGTFTVEELHDLVQSDLIEDDVMILDSWETIY</sequence>
<dbReference type="AlphaFoldDB" id="A0A0B6YIP5"/>
<dbReference type="InterPro" id="IPR007122">
    <property type="entry name" value="Villin/Gelsolin"/>
</dbReference>
<dbReference type="EMBL" id="HACG01008530">
    <property type="protein sequence ID" value="CEK55395.1"/>
    <property type="molecule type" value="Transcribed_RNA"/>
</dbReference>
<dbReference type="SUPFAM" id="SSF55753">
    <property type="entry name" value="Actin depolymerizing proteins"/>
    <property type="match status" value="1"/>
</dbReference>
<organism evidence="2">
    <name type="scientific">Arion vulgaris</name>
    <dbReference type="NCBI Taxonomy" id="1028688"/>
    <lineage>
        <taxon>Eukaryota</taxon>
        <taxon>Metazoa</taxon>
        <taxon>Spiralia</taxon>
        <taxon>Lophotrochozoa</taxon>
        <taxon>Mollusca</taxon>
        <taxon>Gastropoda</taxon>
        <taxon>Heterobranchia</taxon>
        <taxon>Euthyneura</taxon>
        <taxon>Panpulmonata</taxon>
        <taxon>Eupulmonata</taxon>
        <taxon>Stylommatophora</taxon>
        <taxon>Helicina</taxon>
        <taxon>Arionoidea</taxon>
        <taxon>Arionidae</taxon>
        <taxon>Arion</taxon>
    </lineage>
</organism>
<dbReference type="GO" id="GO:0005737">
    <property type="term" value="C:cytoplasm"/>
    <property type="evidence" value="ECO:0007669"/>
    <property type="project" value="TreeGrafter"/>
</dbReference>
<dbReference type="GO" id="GO:0051014">
    <property type="term" value="P:actin filament severing"/>
    <property type="evidence" value="ECO:0007669"/>
    <property type="project" value="TreeGrafter"/>
</dbReference>
<name>A0A0B6YIP5_9EUPU</name>
<reference evidence="2" key="1">
    <citation type="submission" date="2014-12" db="EMBL/GenBank/DDBJ databases">
        <title>Insight into the proteome of Arion vulgaris.</title>
        <authorList>
            <person name="Aradska J."/>
            <person name="Bulat T."/>
            <person name="Smidak R."/>
            <person name="Sarate P."/>
            <person name="Gangsoo J."/>
            <person name="Sialana F."/>
            <person name="Bilban M."/>
            <person name="Lubec G."/>
        </authorList>
    </citation>
    <scope>NUCLEOTIDE SEQUENCE</scope>
    <source>
        <tissue evidence="2">Skin</tissue>
    </source>
</reference>
<dbReference type="GO" id="GO:0051015">
    <property type="term" value="F:actin filament binding"/>
    <property type="evidence" value="ECO:0007669"/>
    <property type="project" value="InterPro"/>
</dbReference>
<dbReference type="InterPro" id="IPR029006">
    <property type="entry name" value="ADF-H/Gelsolin-like_dom_sf"/>
</dbReference>
<evidence type="ECO:0000313" key="2">
    <source>
        <dbReference type="EMBL" id="CEK55395.1"/>
    </source>
</evidence>
<dbReference type="Gene3D" id="3.40.20.10">
    <property type="entry name" value="Severin"/>
    <property type="match status" value="2"/>
</dbReference>
<feature type="non-terminal residue" evidence="2">
    <location>
        <position position="1"/>
    </location>
</feature>
<dbReference type="GO" id="GO:0015629">
    <property type="term" value="C:actin cytoskeleton"/>
    <property type="evidence" value="ECO:0007669"/>
    <property type="project" value="TreeGrafter"/>
</dbReference>
<dbReference type="GO" id="GO:0005546">
    <property type="term" value="F:phosphatidylinositol-4,5-bisphosphate binding"/>
    <property type="evidence" value="ECO:0007669"/>
    <property type="project" value="TreeGrafter"/>
</dbReference>
<dbReference type="GO" id="GO:0008154">
    <property type="term" value="P:actin polymerization or depolymerization"/>
    <property type="evidence" value="ECO:0007669"/>
    <property type="project" value="TreeGrafter"/>
</dbReference>
<feature type="non-terminal residue" evidence="2">
    <location>
        <position position="94"/>
    </location>
</feature>
<protein>
    <submittedName>
        <fullName evidence="2">Uncharacterized protein</fullName>
    </submittedName>
</protein>
<gene>
    <name evidence="2" type="primary">ORF25102</name>
</gene>
<evidence type="ECO:0000256" key="1">
    <source>
        <dbReference type="ARBA" id="ARBA00022737"/>
    </source>
</evidence>
<dbReference type="GO" id="GO:0051016">
    <property type="term" value="P:barbed-end actin filament capping"/>
    <property type="evidence" value="ECO:0007669"/>
    <property type="project" value="TreeGrafter"/>
</dbReference>
<dbReference type="PANTHER" id="PTHR11977">
    <property type="entry name" value="VILLIN"/>
    <property type="match status" value="1"/>
</dbReference>